<keyword evidence="9" id="KW-0472">Membrane</keyword>
<reference evidence="10" key="3">
    <citation type="submission" date="2023-05" db="EMBL/GenBank/DDBJ databases">
        <authorList>
            <person name="Smith C.H."/>
        </authorList>
    </citation>
    <scope>NUCLEOTIDE SEQUENCE</scope>
    <source>
        <strain evidence="10">CHS0354</strain>
        <tissue evidence="10">Mantle</tissue>
    </source>
</reference>
<evidence type="ECO:0000256" key="6">
    <source>
        <dbReference type="ARBA" id="ARBA00022968"/>
    </source>
</evidence>
<keyword evidence="5" id="KW-0812">Transmembrane</keyword>
<dbReference type="Proteomes" id="UP001195483">
    <property type="component" value="Unassembled WGS sequence"/>
</dbReference>
<name>A0AAE0RS54_9BIVA</name>
<evidence type="ECO:0000256" key="2">
    <source>
        <dbReference type="ARBA" id="ARBA00008661"/>
    </source>
</evidence>
<gene>
    <name evidence="10" type="ORF">CHS0354_039042</name>
</gene>
<comment type="similarity">
    <text evidence="2">Belongs to the glycosyltransferase 31 family.</text>
</comment>
<dbReference type="Pfam" id="PF01762">
    <property type="entry name" value="Galactosyl_T"/>
    <property type="match status" value="1"/>
</dbReference>
<evidence type="ECO:0000256" key="1">
    <source>
        <dbReference type="ARBA" id="ARBA00004323"/>
    </source>
</evidence>
<proteinExistence type="inferred from homology"/>
<dbReference type="InterPro" id="IPR002659">
    <property type="entry name" value="Glyco_trans_31"/>
</dbReference>
<dbReference type="GO" id="GO:0000139">
    <property type="term" value="C:Golgi membrane"/>
    <property type="evidence" value="ECO:0007669"/>
    <property type="project" value="UniProtKB-SubCell"/>
</dbReference>
<comment type="caution">
    <text evidence="10">The sequence shown here is derived from an EMBL/GenBank/DDBJ whole genome shotgun (WGS) entry which is preliminary data.</text>
</comment>
<evidence type="ECO:0000256" key="3">
    <source>
        <dbReference type="ARBA" id="ARBA00022676"/>
    </source>
</evidence>
<evidence type="ECO:0000256" key="5">
    <source>
        <dbReference type="ARBA" id="ARBA00022692"/>
    </source>
</evidence>
<keyword evidence="3" id="KW-0328">Glycosyltransferase</keyword>
<keyword evidence="8" id="KW-0333">Golgi apparatus</keyword>
<keyword evidence="4" id="KW-0808">Transferase</keyword>
<evidence type="ECO:0000313" key="10">
    <source>
        <dbReference type="EMBL" id="KAK3578335.1"/>
    </source>
</evidence>
<reference evidence="10" key="2">
    <citation type="journal article" date="2021" name="Genome Biol. Evol.">
        <title>Developing a high-quality reference genome for a parasitic bivalve with doubly uniparental inheritance (Bivalvia: Unionida).</title>
        <authorList>
            <person name="Smith C.H."/>
        </authorList>
    </citation>
    <scope>NUCLEOTIDE SEQUENCE</scope>
    <source>
        <strain evidence="10">CHS0354</strain>
        <tissue evidence="10">Mantle</tissue>
    </source>
</reference>
<reference evidence="10" key="1">
    <citation type="journal article" date="2021" name="Genome Biol. Evol.">
        <title>A High-Quality Reference Genome for a Parasitic Bivalve with Doubly Uniparental Inheritance (Bivalvia: Unionida).</title>
        <authorList>
            <person name="Smith C.H."/>
        </authorList>
    </citation>
    <scope>NUCLEOTIDE SEQUENCE</scope>
    <source>
        <strain evidence="10">CHS0354</strain>
    </source>
</reference>
<protein>
    <submittedName>
        <fullName evidence="10">Uncharacterized protein</fullName>
    </submittedName>
</protein>
<evidence type="ECO:0000256" key="7">
    <source>
        <dbReference type="ARBA" id="ARBA00022989"/>
    </source>
</evidence>
<comment type="subcellular location">
    <subcellularLocation>
        <location evidence="1">Golgi apparatus membrane</location>
        <topology evidence="1">Single-pass type II membrane protein</topology>
    </subcellularLocation>
</comment>
<accession>A0AAE0RS54</accession>
<sequence length="144" mass="16801">MDFDLDKIQVRDVINAMFIYAVRPGEVYTLNLTPEEVNECALKKKGDIRQDEMMNVKGILEQIVFMVKFRYRHDGCSIIEVLREDKYSVKKDKLPISPYPPYVSGTSYMLPYDVTPDMLDIAESLPYRPVDDAFMTGFMRVNWI</sequence>
<keyword evidence="6" id="KW-0735">Signal-anchor</keyword>
<evidence type="ECO:0000313" key="11">
    <source>
        <dbReference type="Proteomes" id="UP001195483"/>
    </source>
</evidence>
<evidence type="ECO:0000256" key="9">
    <source>
        <dbReference type="ARBA" id="ARBA00023136"/>
    </source>
</evidence>
<organism evidence="10 11">
    <name type="scientific">Potamilus streckersoni</name>
    <dbReference type="NCBI Taxonomy" id="2493646"/>
    <lineage>
        <taxon>Eukaryota</taxon>
        <taxon>Metazoa</taxon>
        <taxon>Spiralia</taxon>
        <taxon>Lophotrochozoa</taxon>
        <taxon>Mollusca</taxon>
        <taxon>Bivalvia</taxon>
        <taxon>Autobranchia</taxon>
        <taxon>Heteroconchia</taxon>
        <taxon>Palaeoheterodonta</taxon>
        <taxon>Unionida</taxon>
        <taxon>Unionoidea</taxon>
        <taxon>Unionidae</taxon>
        <taxon>Ambleminae</taxon>
        <taxon>Lampsilini</taxon>
        <taxon>Potamilus</taxon>
    </lineage>
</organism>
<evidence type="ECO:0000256" key="4">
    <source>
        <dbReference type="ARBA" id="ARBA00022679"/>
    </source>
</evidence>
<dbReference type="GO" id="GO:0016758">
    <property type="term" value="F:hexosyltransferase activity"/>
    <property type="evidence" value="ECO:0007669"/>
    <property type="project" value="InterPro"/>
</dbReference>
<keyword evidence="7" id="KW-1133">Transmembrane helix</keyword>
<dbReference type="AlphaFoldDB" id="A0AAE0RS54"/>
<keyword evidence="11" id="KW-1185">Reference proteome</keyword>
<dbReference type="EMBL" id="JAEAOA010002274">
    <property type="protein sequence ID" value="KAK3578335.1"/>
    <property type="molecule type" value="Genomic_DNA"/>
</dbReference>
<evidence type="ECO:0000256" key="8">
    <source>
        <dbReference type="ARBA" id="ARBA00023034"/>
    </source>
</evidence>